<evidence type="ECO:0000256" key="2">
    <source>
        <dbReference type="SAM" id="SignalP"/>
    </source>
</evidence>
<evidence type="ECO:0000313" key="4">
    <source>
        <dbReference type="Proteomes" id="UP001303222"/>
    </source>
</evidence>
<accession>A0AAN6P1Q7</accession>
<feature type="region of interest" description="Disordered" evidence="1">
    <location>
        <begin position="42"/>
        <end position="73"/>
    </location>
</feature>
<protein>
    <recommendedName>
        <fullName evidence="5">Secreted protein</fullName>
    </recommendedName>
</protein>
<reference evidence="3" key="1">
    <citation type="journal article" date="2023" name="Mol. Phylogenet. Evol.">
        <title>Genome-scale phylogeny and comparative genomics of the fungal order Sordariales.</title>
        <authorList>
            <person name="Hensen N."/>
            <person name="Bonometti L."/>
            <person name="Westerberg I."/>
            <person name="Brannstrom I.O."/>
            <person name="Guillou S."/>
            <person name="Cros-Aarteil S."/>
            <person name="Calhoun S."/>
            <person name="Haridas S."/>
            <person name="Kuo A."/>
            <person name="Mondo S."/>
            <person name="Pangilinan J."/>
            <person name="Riley R."/>
            <person name="LaButti K."/>
            <person name="Andreopoulos B."/>
            <person name="Lipzen A."/>
            <person name="Chen C."/>
            <person name="Yan M."/>
            <person name="Daum C."/>
            <person name="Ng V."/>
            <person name="Clum A."/>
            <person name="Steindorff A."/>
            <person name="Ohm R.A."/>
            <person name="Martin F."/>
            <person name="Silar P."/>
            <person name="Natvig D.O."/>
            <person name="Lalanne C."/>
            <person name="Gautier V."/>
            <person name="Ament-Velasquez S.L."/>
            <person name="Kruys A."/>
            <person name="Hutchinson M.I."/>
            <person name="Powell A.J."/>
            <person name="Barry K."/>
            <person name="Miller A.N."/>
            <person name="Grigoriev I.V."/>
            <person name="Debuchy R."/>
            <person name="Gladieux P."/>
            <person name="Hiltunen Thoren M."/>
            <person name="Johannesson H."/>
        </authorList>
    </citation>
    <scope>NUCLEOTIDE SEQUENCE</scope>
    <source>
        <strain evidence="3">CBS 626.80</strain>
    </source>
</reference>
<evidence type="ECO:0008006" key="5">
    <source>
        <dbReference type="Google" id="ProtNLM"/>
    </source>
</evidence>
<evidence type="ECO:0000256" key="1">
    <source>
        <dbReference type="SAM" id="MobiDB-lite"/>
    </source>
</evidence>
<gene>
    <name evidence="3" type="ORF">QBC32DRAFT_332548</name>
</gene>
<dbReference type="AlphaFoldDB" id="A0AAN6P1Q7"/>
<keyword evidence="2" id="KW-0732">Signal</keyword>
<dbReference type="Proteomes" id="UP001303222">
    <property type="component" value="Unassembled WGS sequence"/>
</dbReference>
<comment type="caution">
    <text evidence="3">The sequence shown here is derived from an EMBL/GenBank/DDBJ whole genome shotgun (WGS) entry which is preliminary data.</text>
</comment>
<reference evidence="3" key="2">
    <citation type="submission" date="2023-06" db="EMBL/GenBank/DDBJ databases">
        <authorList>
            <consortium name="Lawrence Berkeley National Laboratory"/>
            <person name="Mondo S.J."/>
            <person name="Hensen N."/>
            <person name="Bonometti L."/>
            <person name="Westerberg I."/>
            <person name="Brannstrom I.O."/>
            <person name="Guillou S."/>
            <person name="Cros-Aarteil S."/>
            <person name="Calhoun S."/>
            <person name="Haridas S."/>
            <person name="Kuo A."/>
            <person name="Pangilinan J."/>
            <person name="Riley R."/>
            <person name="Labutti K."/>
            <person name="Andreopoulos B."/>
            <person name="Lipzen A."/>
            <person name="Chen C."/>
            <person name="Yanf M."/>
            <person name="Daum C."/>
            <person name="Ng V."/>
            <person name="Clum A."/>
            <person name="Steindorff A."/>
            <person name="Ohm R."/>
            <person name="Martin F."/>
            <person name="Silar P."/>
            <person name="Natvig D."/>
            <person name="Lalanne C."/>
            <person name="Gautier V."/>
            <person name="Ament-Velasquez S.L."/>
            <person name="Kruys A."/>
            <person name="Hutchinson M.I."/>
            <person name="Powell A.J."/>
            <person name="Barry K."/>
            <person name="Miller A.N."/>
            <person name="Grigoriev I.V."/>
            <person name="Debuchy R."/>
            <person name="Gladieux P."/>
            <person name="Thoren M.H."/>
            <person name="Johannesson H."/>
        </authorList>
    </citation>
    <scope>NUCLEOTIDE SEQUENCE</scope>
    <source>
        <strain evidence="3">CBS 626.80</strain>
    </source>
</reference>
<feature type="compositionally biased region" description="Basic and acidic residues" evidence="1">
    <location>
        <begin position="50"/>
        <end position="63"/>
    </location>
</feature>
<proteinExistence type="predicted"/>
<name>A0AAN6P1Q7_9PEZI</name>
<evidence type="ECO:0000313" key="3">
    <source>
        <dbReference type="EMBL" id="KAK3955936.1"/>
    </source>
</evidence>
<feature type="signal peptide" evidence="2">
    <location>
        <begin position="1"/>
        <end position="23"/>
    </location>
</feature>
<organism evidence="3 4">
    <name type="scientific">Pseudoneurospora amorphoporcata</name>
    <dbReference type="NCBI Taxonomy" id="241081"/>
    <lineage>
        <taxon>Eukaryota</taxon>
        <taxon>Fungi</taxon>
        <taxon>Dikarya</taxon>
        <taxon>Ascomycota</taxon>
        <taxon>Pezizomycotina</taxon>
        <taxon>Sordariomycetes</taxon>
        <taxon>Sordariomycetidae</taxon>
        <taxon>Sordariales</taxon>
        <taxon>Sordariaceae</taxon>
        <taxon>Pseudoneurospora</taxon>
    </lineage>
</organism>
<sequence length="73" mass="8072">MFYCPPRLHLLSPLLAQLPLSSGEPNLPPHHSCLYGRTKPTTTASCARPDTWHTSRTSDDNTRPCRVPSSGQD</sequence>
<feature type="chain" id="PRO_5042864947" description="Secreted protein" evidence="2">
    <location>
        <begin position="24"/>
        <end position="73"/>
    </location>
</feature>
<dbReference type="EMBL" id="MU859071">
    <property type="protein sequence ID" value="KAK3955936.1"/>
    <property type="molecule type" value="Genomic_DNA"/>
</dbReference>
<keyword evidence="4" id="KW-1185">Reference proteome</keyword>